<evidence type="ECO:0000256" key="9">
    <source>
        <dbReference type="ARBA" id="ARBA00022737"/>
    </source>
</evidence>
<name>A0AAW1VL54_RUBAR</name>
<evidence type="ECO:0000313" key="16">
    <source>
        <dbReference type="EMBL" id="KAK9901913.1"/>
    </source>
</evidence>
<keyword evidence="17" id="KW-1185">Reference proteome</keyword>
<evidence type="ECO:0000256" key="5">
    <source>
        <dbReference type="ARBA" id="ARBA00005884"/>
    </source>
</evidence>
<gene>
    <name evidence="16" type="ORF">M0R45_001847</name>
</gene>
<evidence type="ECO:0000256" key="6">
    <source>
        <dbReference type="ARBA" id="ARBA00012251"/>
    </source>
</evidence>
<feature type="domain" description="RING-type" evidence="14">
    <location>
        <begin position="108"/>
        <end position="153"/>
    </location>
</feature>
<dbReference type="FunFam" id="1.20.120.1750:FF:000018">
    <property type="entry name" value="RBR-type E3 ubiquitin transferase"/>
    <property type="match status" value="1"/>
</dbReference>
<dbReference type="Gene3D" id="1.20.120.1750">
    <property type="match status" value="1"/>
</dbReference>
<keyword evidence="11" id="KW-0833">Ubl conjugation pathway</keyword>
<dbReference type="InterPro" id="IPR044066">
    <property type="entry name" value="TRIAD_supradom"/>
</dbReference>
<dbReference type="InterPro" id="IPR001841">
    <property type="entry name" value="Znf_RING"/>
</dbReference>
<dbReference type="Gene3D" id="3.30.40.10">
    <property type="entry name" value="Zinc/RING finger domain, C3HC4 (zinc finger)"/>
    <property type="match status" value="1"/>
</dbReference>
<comment type="pathway">
    <text evidence="4">Protein modification; protein ubiquitination.</text>
</comment>
<dbReference type="CDD" id="cd22582">
    <property type="entry name" value="BRcat_RBR_unk"/>
    <property type="match status" value="1"/>
</dbReference>
<evidence type="ECO:0000256" key="11">
    <source>
        <dbReference type="ARBA" id="ARBA00022786"/>
    </source>
</evidence>
<evidence type="ECO:0000256" key="4">
    <source>
        <dbReference type="ARBA" id="ARBA00004906"/>
    </source>
</evidence>
<comment type="caution">
    <text evidence="16">The sequence shown here is derived from an EMBL/GenBank/DDBJ whole genome shotgun (WGS) entry which is preliminary data.</text>
</comment>
<organism evidence="16 17">
    <name type="scientific">Rubus argutus</name>
    <name type="common">Southern blackberry</name>
    <dbReference type="NCBI Taxonomy" id="59490"/>
    <lineage>
        <taxon>Eukaryota</taxon>
        <taxon>Viridiplantae</taxon>
        <taxon>Streptophyta</taxon>
        <taxon>Embryophyta</taxon>
        <taxon>Tracheophyta</taxon>
        <taxon>Spermatophyta</taxon>
        <taxon>Magnoliopsida</taxon>
        <taxon>eudicotyledons</taxon>
        <taxon>Gunneridae</taxon>
        <taxon>Pentapetalae</taxon>
        <taxon>rosids</taxon>
        <taxon>fabids</taxon>
        <taxon>Rosales</taxon>
        <taxon>Rosaceae</taxon>
        <taxon>Rosoideae</taxon>
        <taxon>Rosoideae incertae sedis</taxon>
        <taxon>Rubus</taxon>
    </lineage>
</organism>
<evidence type="ECO:0000256" key="3">
    <source>
        <dbReference type="ARBA" id="ARBA00003976"/>
    </source>
</evidence>
<protein>
    <recommendedName>
        <fullName evidence="6">RBR-type E3 ubiquitin transferase</fullName>
        <ecNumber evidence="6">2.3.2.31</ecNumber>
    </recommendedName>
</protein>
<reference evidence="16 17" key="1">
    <citation type="journal article" date="2023" name="G3 (Bethesda)">
        <title>A chromosome-length genome assembly and annotation of blackberry (Rubus argutus, cv. 'Hillquist').</title>
        <authorList>
            <person name="Bruna T."/>
            <person name="Aryal R."/>
            <person name="Dudchenko O."/>
            <person name="Sargent D.J."/>
            <person name="Mead D."/>
            <person name="Buti M."/>
            <person name="Cavallini A."/>
            <person name="Hytonen T."/>
            <person name="Andres J."/>
            <person name="Pham M."/>
            <person name="Weisz D."/>
            <person name="Mascagni F."/>
            <person name="Usai G."/>
            <person name="Natali L."/>
            <person name="Bassil N."/>
            <person name="Fernandez G.E."/>
            <person name="Lomsadze A."/>
            <person name="Armour M."/>
            <person name="Olukolu B."/>
            <person name="Poorten T."/>
            <person name="Britton C."/>
            <person name="Davik J."/>
            <person name="Ashrafi H."/>
            <person name="Aiden E.L."/>
            <person name="Borodovsky M."/>
            <person name="Worthington M."/>
        </authorList>
    </citation>
    <scope>NUCLEOTIDE SEQUENCE [LARGE SCALE GENOMIC DNA]</scope>
    <source>
        <strain evidence="16">PI 553951</strain>
    </source>
</reference>
<dbReference type="CDD" id="cd22584">
    <property type="entry name" value="Rcat_RBR_unk"/>
    <property type="match status" value="1"/>
</dbReference>
<evidence type="ECO:0000256" key="13">
    <source>
        <dbReference type="PROSITE-ProRule" id="PRU00175"/>
    </source>
</evidence>
<evidence type="ECO:0000256" key="7">
    <source>
        <dbReference type="ARBA" id="ARBA00022679"/>
    </source>
</evidence>
<sequence length="315" mass="35165">MAQDESPSASVLPLSVDDSSFSSLIHHACDDRDDEVCINPMMSDAKYAEELQFQEAIMASSAFVCETTNNIASCSSSTLTIQARQAVQSSLIHEVLDPEAEKSSHILCGICVEFKESDQMFTNNTCAHSFCSDCITKQVAAKLDESFHIVSCPGLDCKSVLQLEDCAPILSKLVLERWNEALCEALVLGSQKVYCPFNDCSMVLVIEDEGEVVRESECPACHRLFCAGCRIPWHPGVDCEEFQRLNEDERGREDLMVNMLAKEKKWMRCPRCKFLVEKSQGCLHITCRCQFQFCYGCGAEWTSNHGGCQSQCNRN</sequence>
<dbReference type="PROSITE" id="PS51873">
    <property type="entry name" value="TRIAD"/>
    <property type="match status" value="1"/>
</dbReference>
<dbReference type="AlphaFoldDB" id="A0AAW1VL54"/>
<dbReference type="GO" id="GO:0061630">
    <property type="term" value="F:ubiquitin protein ligase activity"/>
    <property type="evidence" value="ECO:0007669"/>
    <property type="project" value="UniProtKB-EC"/>
</dbReference>
<evidence type="ECO:0000313" key="17">
    <source>
        <dbReference type="Proteomes" id="UP001457282"/>
    </source>
</evidence>
<keyword evidence="12" id="KW-0862">Zinc</keyword>
<comment type="cofactor">
    <cofactor evidence="2">
        <name>Zn(2+)</name>
        <dbReference type="ChEBI" id="CHEBI:29105"/>
    </cofactor>
</comment>
<comment type="catalytic activity">
    <reaction evidence="1">
        <text>[E2 ubiquitin-conjugating enzyme]-S-ubiquitinyl-L-cysteine + [acceptor protein]-L-lysine = [E2 ubiquitin-conjugating enzyme]-L-cysteine + [acceptor protein]-N(6)-ubiquitinyl-L-lysine.</text>
        <dbReference type="EC" id="2.3.2.31"/>
    </reaction>
</comment>
<dbReference type="PANTHER" id="PTHR11685">
    <property type="entry name" value="RBR FAMILY RING FINGER AND IBR DOMAIN-CONTAINING"/>
    <property type="match status" value="1"/>
</dbReference>
<dbReference type="SMART" id="SM00647">
    <property type="entry name" value="IBR"/>
    <property type="match status" value="2"/>
</dbReference>
<dbReference type="PROSITE" id="PS00518">
    <property type="entry name" value="ZF_RING_1"/>
    <property type="match status" value="1"/>
</dbReference>
<dbReference type="InterPro" id="IPR031127">
    <property type="entry name" value="E3_UB_ligase_RBR"/>
</dbReference>
<dbReference type="Proteomes" id="UP001457282">
    <property type="component" value="Unassembled WGS sequence"/>
</dbReference>
<evidence type="ECO:0000256" key="10">
    <source>
        <dbReference type="ARBA" id="ARBA00022771"/>
    </source>
</evidence>
<evidence type="ECO:0000259" key="15">
    <source>
        <dbReference type="PROSITE" id="PS51873"/>
    </source>
</evidence>
<dbReference type="SUPFAM" id="SSF57850">
    <property type="entry name" value="RING/U-box"/>
    <property type="match status" value="3"/>
</dbReference>
<feature type="domain" description="RING-type" evidence="15">
    <location>
        <begin position="104"/>
        <end position="315"/>
    </location>
</feature>
<accession>A0AAW1VL54</accession>
<keyword evidence="8" id="KW-0479">Metal-binding</keyword>
<dbReference type="GO" id="GO:0016567">
    <property type="term" value="P:protein ubiquitination"/>
    <property type="evidence" value="ECO:0007669"/>
    <property type="project" value="InterPro"/>
</dbReference>
<dbReference type="EMBL" id="JBEDUW010000271">
    <property type="protein sequence ID" value="KAK9901913.1"/>
    <property type="molecule type" value="Genomic_DNA"/>
</dbReference>
<comment type="similarity">
    <text evidence="5">Belongs to the RBR family. Ariadne subfamily.</text>
</comment>
<dbReference type="InterPro" id="IPR017907">
    <property type="entry name" value="Znf_RING_CS"/>
</dbReference>
<dbReference type="GO" id="GO:0008270">
    <property type="term" value="F:zinc ion binding"/>
    <property type="evidence" value="ECO:0007669"/>
    <property type="project" value="UniProtKB-KW"/>
</dbReference>
<keyword evidence="7" id="KW-0808">Transferase</keyword>
<keyword evidence="10 13" id="KW-0863">Zinc-finger</keyword>
<dbReference type="InterPro" id="IPR013083">
    <property type="entry name" value="Znf_RING/FYVE/PHD"/>
</dbReference>
<evidence type="ECO:0000259" key="14">
    <source>
        <dbReference type="PROSITE" id="PS50089"/>
    </source>
</evidence>
<evidence type="ECO:0000256" key="8">
    <source>
        <dbReference type="ARBA" id="ARBA00022723"/>
    </source>
</evidence>
<evidence type="ECO:0000256" key="2">
    <source>
        <dbReference type="ARBA" id="ARBA00001947"/>
    </source>
</evidence>
<dbReference type="FunFam" id="3.30.40.10:FF:000230">
    <property type="entry name" value="RBR-type E3 ubiquitin transferase"/>
    <property type="match status" value="1"/>
</dbReference>
<dbReference type="InterPro" id="IPR002867">
    <property type="entry name" value="IBR_dom"/>
</dbReference>
<dbReference type="PROSITE" id="PS50089">
    <property type="entry name" value="ZF_RING_2"/>
    <property type="match status" value="1"/>
</dbReference>
<proteinExistence type="inferred from homology"/>
<dbReference type="Pfam" id="PF01485">
    <property type="entry name" value="IBR"/>
    <property type="match status" value="1"/>
</dbReference>
<dbReference type="EC" id="2.3.2.31" evidence="6"/>
<dbReference type="Pfam" id="PF22191">
    <property type="entry name" value="IBR_1"/>
    <property type="match status" value="1"/>
</dbReference>
<keyword evidence="9" id="KW-0677">Repeat</keyword>
<evidence type="ECO:0000256" key="12">
    <source>
        <dbReference type="ARBA" id="ARBA00022833"/>
    </source>
</evidence>
<comment type="function">
    <text evidence="3">Might act as an E3 ubiquitin-protein ligase, or as part of E3 complex, which accepts ubiquitin from specific E2 ubiquitin-conjugating enzymes and then transfers it to substrates.</text>
</comment>
<evidence type="ECO:0000256" key="1">
    <source>
        <dbReference type="ARBA" id="ARBA00001798"/>
    </source>
</evidence>